<feature type="binding site" evidence="8">
    <location>
        <position position="38"/>
    </location>
    <ligand>
        <name>ATP</name>
        <dbReference type="ChEBI" id="CHEBI:30616"/>
    </ligand>
</feature>
<keyword evidence="6 8" id="KW-0418">Kinase</keyword>
<dbReference type="PANTHER" id="PTHR43654:SF1">
    <property type="entry name" value="ISOPENTENYL PHOSPHATE KINASE"/>
    <property type="match status" value="1"/>
</dbReference>
<dbReference type="PROSITE" id="PS50890">
    <property type="entry name" value="PUA"/>
    <property type="match status" value="1"/>
</dbReference>
<dbReference type="Pfam" id="PF00696">
    <property type="entry name" value="AA_kinase"/>
    <property type="match status" value="1"/>
</dbReference>
<dbReference type="CDD" id="cd04242">
    <property type="entry name" value="AAK_G5K_ProB"/>
    <property type="match status" value="1"/>
</dbReference>
<dbReference type="InterPro" id="IPR002478">
    <property type="entry name" value="PUA"/>
</dbReference>
<dbReference type="InterPro" id="IPR036974">
    <property type="entry name" value="PUA_sf"/>
</dbReference>
<dbReference type="FunFam" id="3.40.1160.10:FF:000006">
    <property type="entry name" value="Glutamate 5-kinase"/>
    <property type="match status" value="1"/>
</dbReference>
<evidence type="ECO:0000256" key="8">
    <source>
        <dbReference type="HAMAP-Rule" id="MF_00456"/>
    </source>
</evidence>
<comment type="catalytic activity">
    <reaction evidence="8">
        <text>L-glutamate + ATP = L-glutamyl 5-phosphate + ADP</text>
        <dbReference type="Rhea" id="RHEA:14877"/>
        <dbReference type="ChEBI" id="CHEBI:29985"/>
        <dbReference type="ChEBI" id="CHEBI:30616"/>
        <dbReference type="ChEBI" id="CHEBI:58274"/>
        <dbReference type="ChEBI" id="CHEBI:456216"/>
        <dbReference type="EC" id="2.7.2.11"/>
    </reaction>
</comment>
<evidence type="ECO:0000256" key="6">
    <source>
        <dbReference type="ARBA" id="ARBA00022777"/>
    </source>
</evidence>
<dbReference type="Gene3D" id="2.30.130.10">
    <property type="entry name" value="PUA domain"/>
    <property type="match status" value="1"/>
</dbReference>
<comment type="pathway">
    <text evidence="8">Amino-acid biosynthesis; L-proline biosynthesis; L-glutamate 5-semialdehyde from L-glutamate: step 1/2.</text>
</comment>
<evidence type="ECO:0000256" key="5">
    <source>
        <dbReference type="ARBA" id="ARBA00022741"/>
    </source>
</evidence>
<comment type="similarity">
    <text evidence="8">Belongs to the glutamate 5-kinase family.</text>
</comment>
<feature type="domain" description="PUA" evidence="9">
    <location>
        <begin position="300"/>
        <end position="383"/>
    </location>
</feature>
<dbReference type="InterPro" id="IPR011529">
    <property type="entry name" value="Glu_5kinase"/>
</dbReference>
<evidence type="ECO:0000256" key="3">
    <source>
        <dbReference type="ARBA" id="ARBA00022650"/>
    </source>
</evidence>
<keyword evidence="4 8" id="KW-0808">Transferase</keyword>
<gene>
    <name evidence="8 10" type="primary">proB</name>
    <name evidence="10" type="ORF">IPV69_15945</name>
</gene>
<sequence length="391" mass="41453">MSSQPQEETTTAASGVVADDPSEVRRRYLASAKSLVVKLGSQLLSDKEGRLDAAFLTSVATQVAELKSRGVQVTIVSSGAIAAGLRELNLPKRPTDLGMLQAVAAVGQRRLMDGWAAAFAPHKLPVAQILLTREDIDERSRFLNLRNTVNAIHAFNAVPIINENDTISTDELVKLTFGDNDILAALVTHALRADVLCLLSVVDGVLDEAGQPRRVIEEVAGARSLVRVDKSSLGKGGMNSKLNAAQMVTGSGEAMVVAHGRMENILPRLLAGEMVGTLFVPAARKRAGKNRWIGAARPAGLIHVDDGAAKAVGEKNRSLLPAGIAKVEGTFGPGDVVGIVAADGTLIARGLTNYASADIERIKGMKSPQVRSLLAEEAYDEVIHRDNMVLE</sequence>
<keyword evidence="11" id="KW-1185">Reference proteome</keyword>
<dbReference type="Pfam" id="PF01472">
    <property type="entry name" value="PUA"/>
    <property type="match status" value="1"/>
</dbReference>
<evidence type="ECO:0000259" key="9">
    <source>
        <dbReference type="SMART" id="SM00359"/>
    </source>
</evidence>
<dbReference type="InterPro" id="IPR041739">
    <property type="entry name" value="G5K_ProB"/>
</dbReference>
<comment type="caution">
    <text evidence="8">Lacks conserved residue(s) required for the propagation of feature annotation.</text>
</comment>
<keyword evidence="7 8" id="KW-0067">ATP-binding</keyword>
<evidence type="ECO:0000256" key="2">
    <source>
        <dbReference type="ARBA" id="ARBA00022605"/>
    </source>
</evidence>
<comment type="function">
    <text evidence="8">Catalyzes the transfer of a phosphate group to glutamate to form L-glutamate 5-phosphate.</text>
</comment>
<dbReference type="Proteomes" id="UP000593765">
    <property type="component" value="Chromosome"/>
</dbReference>
<dbReference type="AlphaFoldDB" id="A0A7M2WQS3"/>
<dbReference type="InterPro" id="IPR019797">
    <property type="entry name" value="Glutamate_5-kinase_CS"/>
</dbReference>
<dbReference type="EMBL" id="CP063458">
    <property type="protein sequence ID" value="QOV87773.1"/>
    <property type="molecule type" value="Genomic_DNA"/>
</dbReference>
<dbReference type="GO" id="GO:0005524">
    <property type="term" value="F:ATP binding"/>
    <property type="evidence" value="ECO:0007669"/>
    <property type="project" value="UniProtKB-KW"/>
</dbReference>
<evidence type="ECO:0000256" key="1">
    <source>
        <dbReference type="ARBA" id="ARBA00022490"/>
    </source>
</evidence>
<evidence type="ECO:0000313" key="11">
    <source>
        <dbReference type="Proteomes" id="UP000593765"/>
    </source>
</evidence>
<keyword evidence="3 8" id="KW-0641">Proline biosynthesis</keyword>
<dbReference type="UniPathway" id="UPA00098">
    <property type="reaction ID" value="UER00359"/>
</dbReference>
<evidence type="ECO:0000256" key="7">
    <source>
        <dbReference type="ARBA" id="ARBA00022840"/>
    </source>
</evidence>
<dbReference type="EC" id="2.7.2.11" evidence="8"/>
<feature type="binding site" evidence="8">
    <location>
        <position position="180"/>
    </location>
    <ligand>
        <name>substrate</name>
    </ligand>
</feature>
<keyword evidence="5 8" id="KW-0547">Nucleotide-binding</keyword>
<dbReference type="Gene3D" id="3.40.1160.10">
    <property type="entry name" value="Acetylglutamate kinase-like"/>
    <property type="match status" value="1"/>
</dbReference>
<dbReference type="CDD" id="cd21157">
    <property type="entry name" value="PUA_G5K"/>
    <property type="match status" value="1"/>
</dbReference>
<comment type="subcellular location">
    <subcellularLocation>
        <location evidence="8">Cytoplasm</location>
    </subcellularLocation>
</comment>
<reference evidence="10 11" key="1">
    <citation type="submission" date="2020-10" db="EMBL/GenBank/DDBJ databases">
        <title>Wide distribution of Phycisphaera-like planctomycetes from WD2101 soil group in peatlands and genome analysis of the first cultivated representative.</title>
        <authorList>
            <person name="Dedysh S.N."/>
            <person name="Beletsky A.V."/>
            <person name="Ivanova A."/>
            <person name="Kulichevskaya I.S."/>
            <person name="Suzina N.E."/>
            <person name="Philippov D.A."/>
            <person name="Rakitin A.L."/>
            <person name="Mardanov A.V."/>
            <person name="Ravin N.V."/>
        </authorList>
    </citation>
    <scope>NUCLEOTIDE SEQUENCE [LARGE SCALE GENOMIC DNA]</scope>
    <source>
        <strain evidence="10 11">M1803</strain>
    </source>
</reference>
<feature type="binding site" evidence="8">
    <location>
        <position position="78"/>
    </location>
    <ligand>
        <name>substrate</name>
    </ligand>
</feature>
<dbReference type="GO" id="GO:0004349">
    <property type="term" value="F:glutamate 5-kinase activity"/>
    <property type="evidence" value="ECO:0007669"/>
    <property type="project" value="UniProtKB-UniRule"/>
</dbReference>
<dbReference type="NCBIfam" id="TIGR01027">
    <property type="entry name" value="proB"/>
    <property type="match status" value="1"/>
</dbReference>
<dbReference type="InterPro" id="IPR001057">
    <property type="entry name" value="Glu/AcGlu_kinase"/>
</dbReference>
<keyword evidence="2 8" id="KW-0028">Amino-acid biosynthesis</keyword>
<accession>A0A7M2WQS3</accession>
<evidence type="ECO:0000256" key="4">
    <source>
        <dbReference type="ARBA" id="ARBA00022679"/>
    </source>
</evidence>
<dbReference type="PANTHER" id="PTHR43654">
    <property type="entry name" value="GLUTAMATE 5-KINASE"/>
    <property type="match status" value="1"/>
</dbReference>
<protein>
    <recommendedName>
        <fullName evidence="8">Glutamate 5-kinase</fullName>
        <ecNumber evidence="8">2.7.2.11</ecNumber>
    </recommendedName>
    <alternativeName>
        <fullName evidence="8">Gamma-glutamyl kinase</fullName>
        <shortName evidence="8">GK</shortName>
    </alternativeName>
</protein>
<dbReference type="PRINTS" id="PR00474">
    <property type="entry name" value="GLU5KINASE"/>
</dbReference>
<organism evidence="10 11">
    <name type="scientific">Humisphaera borealis</name>
    <dbReference type="NCBI Taxonomy" id="2807512"/>
    <lineage>
        <taxon>Bacteria</taxon>
        <taxon>Pseudomonadati</taxon>
        <taxon>Planctomycetota</taxon>
        <taxon>Phycisphaerae</taxon>
        <taxon>Tepidisphaerales</taxon>
        <taxon>Tepidisphaeraceae</taxon>
        <taxon>Humisphaera</taxon>
    </lineage>
</organism>
<dbReference type="PIRSF" id="PIRSF000729">
    <property type="entry name" value="GK"/>
    <property type="match status" value="1"/>
</dbReference>
<dbReference type="SUPFAM" id="SSF88697">
    <property type="entry name" value="PUA domain-like"/>
    <property type="match status" value="1"/>
</dbReference>
<dbReference type="PROSITE" id="PS00902">
    <property type="entry name" value="GLUTAMATE_5_KINASE"/>
    <property type="match status" value="1"/>
</dbReference>
<proteinExistence type="inferred from homology"/>
<dbReference type="InterPro" id="IPR036393">
    <property type="entry name" value="AceGlu_kinase-like_sf"/>
</dbReference>
<evidence type="ECO:0000313" key="10">
    <source>
        <dbReference type="EMBL" id="QOV87773.1"/>
    </source>
</evidence>
<dbReference type="SMART" id="SM00359">
    <property type="entry name" value="PUA"/>
    <property type="match status" value="1"/>
</dbReference>
<dbReference type="HAMAP" id="MF_00456">
    <property type="entry name" value="ProB"/>
    <property type="match status" value="1"/>
</dbReference>
<dbReference type="InterPro" id="IPR001048">
    <property type="entry name" value="Asp/Glu/Uridylate_kinase"/>
</dbReference>
<dbReference type="InterPro" id="IPR005715">
    <property type="entry name" value="Glu_5kinase/COase_Synthase"/>
</dbReference>
<feature type="binding site" evidence="8">
    <location>
        <position position="165"/>
    </location>
    <ligand>
        <name>substrate</name>
    </ligand>
</feature>
<dbReference type="GO" id="GO:0055129">
    <property type="term" value="P:L-proline biosynthetic process"/>
    <property type="evidence" value="ECO:0007669"/>
    <property type="project" value="UniProtKB-UniRule"/>
</dbReference>
<dbReference type="InterPro" id="IPR015947">
    <property type="entry name" value="PUA-like_sf"/>
</dbReference>
<dbReference type="SUPFAM" id="SSF53633">
    <property type="entry name" value="Carbamate kinase-like"/>
    <property type="match status" value="1"/>
</dbReference>
<dbReference type="KEGG" id="hbs:IPV69_15945"/>
<dbReference type="RefSeq" id="WP_206290683.1">
    <property type="nucleotide sequence ID" value="NZ_CP063458.1"/>
</dbReference>
<keyword evidence="1 8" id="KW-0963">Cytoplasm</keyword>
<dbReference type="GO" id="GO:0003723">
    <property type="term" value="F:RNA binding"/>
    <property type="evidence" value="ECO:0007669"/>
    <property type="project" value="InterPro"/>
</dbReference>
<dbReference type="GO" id="GO:0005829">
    <property type="term" value="C:cytosol"/>
    <property type="evidence" value="ECO:0007669"/>
    <property type="project" value="TreeGrafter"/>
</dbReference>
<name>A0A7M2WQS3_9BACT</name>
<dbReference type="FunFam" id="2.30.130.10:FF:000007">
    <property type="entry name" value="Glutamate 5-kinase"/>
    <property type="match status" value="1"/>
</dbReference>